<dbReference type="InterPro" id="IPR050905">
    <property type="entry name" value="Plant_NBS-LRR"/>
</dbReference>
<accession>A0AAW1WGR3</accession>
<keyword evidence="2" id="KW-0175">Coiled coil</keyword>
<dbReference type="EMBL" id="JBEDUW010000006">
    <property type="protein sequence ID" value="KAK9923200.1"/>
    <property type="molecule type" value="Genomic_DNA"/>
</dbReference>
<evidence type="ECO:0000259" key="3">
    <source>
        <dbReference type="Pfam" id="PF00931"/>
    </source>
</evidence>
<evidence type="ECO:0000256" key="2">
    <source>
        <dbReference type="SAM" id="Coils"/>
    </source>
</evidence>
<feature type="coiled-coil region" evidence="2">
    <location>
        <begin position="36"/>
        <end position="63"/>
    </location>
</feature>
<dbReference type="InterPro" id="IPR002182">
    <property type="entry name" value="NB-ARC"/>
</dbReference>
<dbReference type="SUPFAM" id="SSF52540">
    <property type="entry name" value="P-loop containing nucleoside triphosphate hydrolases"/>
    <property type="match status" value="1"/>
</dbReference>
<evidence type="ECO:0000313" key="5">
    <source>
        <dbReference type="Proteomes" id="UP001457282"/>
    </source>
</evidence>
<gene>
    <name evidence="4" type="ORF">M0R45_031631</name>
</gene>
<dbReference type="Gene3D" id="3.40.50.300">
    <property type="entry name" value="P-loop containing nucleotide triphosphate hydrolases"/>
    <property type="match status" value="1"/>
</dbReference>
<dbReference type="Pfam" id="PF00931">
    <property type="entry name" value="NB-ARC"/>
    <property type="match status" value="1"/>
</dbReference>
<dbReference type="PANTHER" id="PTHR33463">
    <property type="entry name" value="NB-ARC DOMAIN-CONTAINING PROTEIN-RELATED"/>
    <property type="match status" value="1"/>
</dbReference>
<dbReference type="GO" id="GO:0043531">
    <property type="term" value="F:ADP binding"/>
    <property type="evidence" value="ECO:0007669"/>
    <property type="project" value="InterPro"/>
</dbReference>
<proteinExistence type="predicted"/>
<sequence length="223" mass="25265">MGSILSISLSCDAIVTSCWSSLTKRASYVCKLEENLQDLDSRLRDLKALKNDVKTAVEVAERQQFMKRLETVETWISTVETVEDQVNEIVNDRARQIEKLCCGGCCSKHYIFIYKFGQKVDKMLVALSDLKREGKFEEVVAESRPAVLVNVRHVEPTVGMDSMFEKVWRHVEDNEVRIIGLYGMGGVGKTTLIKQVNNNFLRTHSDFNLVIFVVVSTLQGPQT</sequence>
<dbReference type="Proteomes" id="UP001457282">
    <property type="component" value="Unassembled WGS sequence"/>
</dbReference>
<evidence type="ECO:0000313" key="4">
    <source>
        <dbReference type="EMBL" id="KAK9923200.1"/>
    </source>
</evidence>
<organism evidence="4 5">
    <name type="scientific">Rubus argutus</name>
    <name type="common">Southern blackberry</name>
    <dbReference type="NCBI Taxonomy" id="59490"/>
    <lineage>
        <taxon>Eukaryota</taxon>
        <taxon>Viridiplantae</taxon>
        <taxon>Streptophyta</taxon>
        <taxon>Embryophyta</taxon>
        <taxon>Tracheophyta</taxon>
        <taxon>Spermatophyta</taxon>
        <taxon>Magnoliopsida</taxon>
        <taxon>eudicotyledons</taxon>
        <taxon>Gunneridae</taxon>
        <taxon>Pentapetalae</taxon>
        <taxon>rosids</taxon>
        <taxon>fabids</taxon>
        <taxon>Rosales</taxon>
        <taxon>Rosaceae</taxon>
        <taxon>Rosoideae</taxon>
        <taxon>Rosoideae incertae sedis</taxon>
        <taxon>Rubus</taxon>
    </lineage>
</organism>
<comment type="caution">
    <text evidence="4">The sequence shown here is derived from an EMBL/GenBank/DDBJ whole genome shotgun (WGS) entry which is preliminary data.</text>
</comment>
<dbReference type="PANTHER" id="PTHR33463:SF220">
    <property type="entry name" value="NB-ARC DOMAIN-CONTAINING PROTEIN"/>
    <property type="match status" value="1"/>
</dbReference>
<evidence type="ECO:0000256" key="1">
    <source>
        <dbReference type="ARBA" id="ARBA00022821"/>
    </source>
</evidence>
<keyword evidence="5" id="KW-1185">Reference proteome</keyword>
<feature type="domain" description="NB-ARC" evidence="3">
    <location>
        <begin position="161"/>
        <end position="217"/>
    </location>
</feature>
<dbReference type="AlphaFoldDB" id="A0AAW1WGR3"/>
<protein>
    <recommendedName>
        <fullName evidence="3">NB-ARC domain-containing protein</fullName>
    </recommendedName>
</protein>
<name>A0AAW1WGR3_RUBAR</name>
<reference evidence="4 5" key="1">
    <citation type="journal article" date="2023" name="G3 (Bethesda)">
        <title>A chromosome-length genome assembly and annotation of blackberry (Rubus argutus, cv. 'Hillquist').</title>
        <authorList>
            <person name="Bruna T."/>
            <person name="Aryal R."/>
            <person name="Dudchenko O."/>
            <person name="Sargent D.J."/>
            <person name="Mead D."/>
            <person name="Buti M."/>
            <person name="Cavallini A."/>
            <person name="Hytonen T."/>
            <person name="Andres J."/>
            <person name="Pham M."/>
            <person name="Weisz D."/>
            <person name="Mascagni F."/>
            <person name="Usai G."/>
            <person name="Natali L."/>
            <person name="Bassil N."/>
            <person name="Fernandez G.E."/>
            <person name="Lomsadze A."/>
            <person name="Armour M."/>
            <person name="Olukolu B."/>
            <person name="Poorten T."/>
            <person name="Britton C."/>
            <person name="Davik J."/>
            <person name="Ashrafi H."/>
            <person name="Aiden E.L."/>
            <person name="Borodovsky M."/>
            <person name="Worthington M."/>
        </authorList>
    </citation>
    <scope>NUCLEOTIDE SEQUENCE [LARGE SCALE GENOMIC DNA]</scope>
    <source>
        <strain evidence="4">PI 553951</strain>
    </source>
</reference>
<keyword evidence="1" id="KW-0611">Plant defense</keyword>
<dbReference type="InterPro" id="IPR027417">
    <property type="entry name" value="P-loop_NTPase"/>
</dbReference>